<accession>A0A645E285</accession>
<proteinExistence type="predicted"/>
<name>A0A645E285_9ZZZZ</name>
<evidence type="ECO:0000313" key="1">
    <source>
        <dbReference type="EMBL" id="MPM95659.1"/>
    </source>
</evidence>
<comment type="caution">
    <text evidence="1">The sequence shown here is derived from an EMBL/GenBank/DDBJ whole genome shotgun (WGS) entry which is preliminary data.</text>
</comment>
<reference evidence="1" key="1">
    <citation type="submission" date="2019-08" db="EMBL/GenBank/DDBJ databases">
        <authorList>
            <person name="Kucharzyk K."/>
            <person name="Murdoch R.W."/>
            <person name="Higgins S."/>
            <person name="Loffler F."/>
        </authorList>
    </citation>
    <scope>NUCLEOTIDE SEQUENCE</scope>
</reference>
<dbReference type="AlphaFoldDB" id="A0A645E285"/>
<dbReference type="EMBL" id="VSSQ01042128">
    <property type="protein sequence ID" value="MPM95659.1"/>
    <property type="molecule type" value="Genomic_DNA"/>
</dbReference>
<protein>
    <submittedName>
        <fullName evidence="1">Uncharacterized protein</fullName>
    </submittedName>
</protein>
<sequence>MHAEYVLFGQDVVHHAEYALFDLAGVLAAADHDQLALETDQDGGLAVDAVDLGDAMQAGDGNDGKVGGIAFKLLLRRTQQHLMDEHILAGHLIDDAETLAVGRIGAGKAVKHKHIAALQIGAGFAVDGIKFFRADRNINLPPGDFVVDGRFINNEAIFGAAAGIFAGLHNERAGF</sequence>
<organism evidence="1">
    <name type="scientific">bioreactor metagenome</name>
    <dbReference type="NCBI Taxonomy" id="1076179"/>
    <lineage>
        <taxon>unclassified sequences</taxon>
        <taxon>metagenomes</taxon>
        <taxon>ecological metagenomes</taxon>
    </lineage>
</organism>
<gene>
    <name evidence="1" type="ORF">SDC9_142814</name>
</gene>